<keyword evidence="1" id="KW-0812">Transmembrane</keyword>
<feature type="transmembrane region" description="Helical" evidence="1">
    <location>
        <begin position="30"/>
        <end position="50"/>
    </location>
</feature>
<keyword evidence="1" id="KW-1133">Transmembrane helix</keyword>
<reference evidence="2 3" key="1">
    <citation type="submission" date="2017-06" db="EMBL/GenBank/DDBJ databases">
        <authorList>
            <consortium name="Pathogen Informatics"/>
        </authorList>
    </citation>
    <scope>NUCLEOTIDE SEQUENCE [LARGE SCALE GENOMIC DNA]</scope>
    <source>
        <strain evidence="2 3">NCTC13788</strain>
    </source>
</reference>
<dbReference type="STRING" id="1123308.GCA_000380085_02161"/>
<organism evidence="2 3">
    <name type="scientific">Streptococcus merionis</name>
    <dbReference type="NCBI Taxonomy" id="400065"/>
    <lineage>
        <taxon>Bacteria</taxon>
        <taxon>Bacillati</taxon>
        <taxon>Bacillota</taxon>
        <taxon>Bacilli</taxon>
        <taxon>Lactobacillales</taxon>
        <taxon>Streptococcaceae</taxon>
        <taxon>Streptococcus</taxon>
    </lineage>
</organism>
<evidence type="ECO:0000256" key="1">
    <source>
        <dbReference type="SAM" id="Phobius"/>
    </source>
</evidence>
<dbReference type="EMBL" id="LT906439">
    <property type="protein sequence ID" value="SNU90843.1"/>
    <property type="molecule type" value="Genomic_DNA"/>
</dbReference>
<dbReference type="Proteomes" id="UP000215185">
    <property type="component" value="Chromosome 1"/>
</dbReference>
<protein>
    <submittedName>
        <fullName evidence="2">Uncharacterized protein</fullName>
    </submittedName>
</protein>
<evidence type="ECO:0000313" key="3">
    <source>
        <dbReference type="Proteomes" id="UP000215185"/>
    </source>
</evidence>
<sequence>MMKKLFLHILAFILAFYLTAVIFPDLSIWGYGLVAALVGGGLDVIEKYLFKEKIEEKS</sequence>
<keyword evidence="3" id="KW-1185">Reference proteome</keyword>
<keyword evidence="1" id="KW-0472">Membrane</keyword>
<dbReference type="AlphaFoldDB" id="A0A239T1X2"/>
<gene>
    <name evidence="2" type="ORF">SAMEA4412692_02016</name>
</gene>
<dbReference type="RefSeq" id="WP_156809090.1">
    <property type="nucleotide sequence ID" value="NZ_LT906439.1"/>
</dbReference>
<accession>A0A239T1X2</accession>
<proteinExistence type="predicted"/>
<dbReference type="KEGG" id="smen:SAMEA4412692_2016"/>
<evidence type="ECO:0000313" key="2">
    <source>
        <dbReference type="EMBL" id="SNU90843.1"/>
    </source>
</evidence>
<name>A0A239T1X2_9STRE</name>